<evidence type="ECO:0000259" key="1">
    <source>
        <dbReference type="Pfam" id="PF13411"/>
    </source>
</evidence>
<sequence length="118" mass="13355">MIADPDRPLTEDEVLERVAGLTRAMLHRWLHTGAVRPARIQGLPGYREADVARLELIVTLTEDFDVADDEALEVVLSLLDQLHGLRRELLCLARAVDHQPPAVRHAILEEVRRLRGQD</sequence>
<protein>
    <recommendedName>
        <fullName evidence="1">HTH merR-type domain-containing protein</fullName>
    </recommendedName>
</protein>
<proteinExistence type="predicted"/>
<gene>
    <name evidence="2" type="ORF">C882_1030</name>
</gene>
<name>K9HIL3_9PROT</name>
<dbReference type="OrthoDB" id="9800876at2"/>
<feature type="domain" description="HTH merR-type" evidence="1">
    <location>
        <begin position="15"/>
        <end position="62"/>
    </location>
</feature>
<organism evidence="2 3">
    <name type="scientific">Caenispirillum salinarum AK4</name>
    <dbReference type="NCBI Taxonomy" id="1238182"/>
    <lineage>
        <taxon>Bacteria</taxon>
        <taxon>Pseudomonadati</taxon>
        <taxon>Pseudomonadota</taxon>
        <taxon>Alphaproteobacteria</taxon>
        <taxon>Rhodospirillales</taxon>
        <taxon>Novispirillaceae</taxon>
        <taxon>Caenispirillum</taxon>
    </lineage>
</organism>
<dbReference type="Proteomes" id="UP000009881">
    <property type="component" value="Unassembled WGS sequence"/>
</dbReference>
<dbReference type="Gene3D" id="1.10.1660.10">
    <property type="match status" value="1"/>
</dbReference>
<dbReference type="Pfam" id="PF13411">
    <property type="entry name" value="MerR_1"/>
    <property type="match status" value="1"/>
</dbReference>
<dbReference type="RefSeq" id="WP_009541686.1">
    <property type="nucleotide sequence ID" value="NZ_ANHY01000016.1"/>
</dbReference>
<accession>K9HIL3</accession>
<dbReference type="EMBL" id="ANHY01000016">
    <property type="protein sequence ID" value="EKV28456.1"/>
    <property type="molecule type" value="Genomic_DNA"/>
</dbReference>
<dbReference type="AlphaFoldDB" id="K9HIL3"/>
<evidence type="ECO:0000313" key="3">
    <source>
        <dbReference type="Proteomes" id="UP000009881"/>
    </source>
</evidence>
<comment type="caution">
    <text evidence="2">The sequence shown here is derived from an EMBL/GenBank/DDBJ whole genome shotgun (WGS) entry which is preliminary data.</text>
</comment>
<reference evidence="2 3" key="1">
    <citation type="journal article" date="2013" name="Genome Announc.">
        <title>Draft Genome Sequence of an Alphaproteobacterium, Caenispirillum salinarum AK4(T), Isolated from a Solar Saltern.</title>
        <authorList>
            <person name="Khatri I."/>
            <person name="Singh A."/>
            <person name="Korpole S."/>
            <person name="Pinnaka A.K."/>
            <person name="Subramanian S."/>
        </authorList>
    </citation>
    <scope>NUCLEOTIDE SEQUENCE [LARGE SCALE GENOMIC DNA]</scope>
    <source>
        <strain evidence="2 3">AK4</strain>
    </source>
</reference>
<dbReference type="STRING" id="1238182.C882_1030"/>
<dbReference type="GO" id="GO:0006355">
    <property type="term" value="P:regulation of DNA-templated transcription"/>
    <property type="evidence" value="ECO:0007669"/>
    <property type="project" value="InterPro"/>
</dbReference>
<evidence type="ECO:0000313" key="2">
    <source>
        <dbReference type="EMBL" id="EKV28456.1"/>
    </source>
</evidence>
<dbReference type="eggNOG" id="COG0789">
    <property type="taxonomic scope" value="Bacteria"/>
</dbReference>
<dbReference type="PATRIC" id="fig|1238182.3.peg.3244"/>
<dbReference type="GO" id="GO:0003677">
    <property type="term" value="F:DNA binding"/>
    <property type="evidence" value="ECO:0007669"/>
    <property type="project" value="InterPro"/>
</dbReference>
<dbReference type="InterPro" id="IPR000551">
    <property type="entry name" value="MerR-type_HTH_dom"/>
</dbReference>
<keyword evidence="3" id="KW-1185">Reference proteome</keyword>